<dbReference type="InterPro" id="IPR020904">
    <property type="entry name" value="Sc_DH/Rdtase_CS"/>
</dbReference>
<dbReference type="SUPFAM" id="SSF51735">
    <property type="entry name" value="NAD(P)-binding Rossmann-fold domains"/>
    <property type="match status" value="1"/>
</dbReference>
<dbReference type="CDD" id="cd05233">
    <property type="entry name" value="SDR_c"/>
    <property type="match status" value="1"/>
</dbReference>
<accession>A0A840Y8C9</accession>
<evidence type="ECO:0000313" key="3">
    <source>
        <dbReference type="EMBL" id="MBB5709114.1"/>
    </source>
</evidence>
<keyword evidence="4" id="KW-1185">Reference proteome</keyword>
<dbReference type="InterPro" id="IPR036291">
    <property type="entry name" value="NAD(P)-bd_dom_sf"/>
</dbReference>
<dbReference type="GO" id="GO:0016491">
    <property type="term" value="F:oxidoreductase activity"/>
    <property type="evidence" value="ECO:0007669"/>
    <property type="project" value="UniProtKB-KW"/>
</dbReference>
<dbReference type="Pfam" id="PF00106">
    <property type="entry name" value="adh_short"/>
    <property type="match status" value="1"/>
</dbReference>
<dbReference type="PANTHER" id="PTHR42901:SF1">
    <property type="entry name" value="ALCOHOL DEHYDROGENASE"/>
    <property type="match status" value="1"/>
</dbReference>
<dbReference type="RefSeq" id="WP_184083549.1">
    <property type="nucleotide sequence ID" value="NZ_JACIJF010000001.1"/>
</dbReference>
<dbReference type="PIRSF" id="PIRSF000126">
    <property type="entry name" value="11-beta-HSD1"/>
    <property type="match status" value="1"/>
</dbReference>
<reference evidence="3 4" key="1">
    <citation type="submission" date="2020-08" db="EMBL/GenBank/DDBJ databases">
        <title>Genomic Encyclopedia of Type Strains, Phase IV (KMG-IV): sequencing the most valuable type-strain genomes for metagenomic binning, comparative biology and taxonomic classification.</title>
        <authorList>
            <person name="Goeker M."/>
        </authorList>
    </citation>
    <scope>NUCLEOTIDE SEQUENCE [LARGE SCALE GENOMIC DNA]</scope>
    <source>
        <strain evidence="3 4">DSM 26736</strain>
    </source>
</reference>
<dbReference type="PANTHER" id="PTHR42901">
    <property type="entry name" value="ALCOHOL DEHYDROGENASE"/>
    <property type="match status" value="1"/>
</dbReference>
<evidence type="ECO:0000256" key="2">
    <source>
        <dbReference type="ARBA" id="ARBA00023002"/>
    </source>
</evidence>
<dbReference type="Gene3D" id="3.40.50.720">
    <property type="entry name" value="NAD(P)-binding Rossmann-like Domain"/>
    <property type="match status" value="1"/>
</dbReference>
<comment type="similarity">
    <text evidence="1">Belongs to the short-chain dehydrogenases/reductases (SDR) family.</text>
</comment>
<dbReference type="AlphaFoldDB" id="A0A840Y8C9"/>
<dbReference type="PRINTS" id="PR00081">
    <property type="entry name" value="GDHRDH"/>
</dbReference>
<organism evidence="3 4">
    <name type="scientific">Sphingomonas xinjiangensis</name>
    <dbReference type="NCBI Taxonomy" id="643568"/>
    <lineage>
        <taxon>Bacteria</taxon>
        <taxon>Pseudomonadati</taxon>
        <taxon>Pseudomonadota</taxon>
        <taxon>Alphaproteobacteria</taxon>
        <taxon>Sphingomonadales</taxon>
        <taxon>Sphingomonadaceae</taxon>
        <taxon>Sphingomonas</taxon>
    </lineage>
</organism>
<dbReference type="Proteomes" id="UP000527143">
    <property type="component" value="Unassembled WGS sequence"/>
</dbReference>
<keyword evidence="2" id="KW-0560">Oxidoreductase</keyword>
<proteinExistence type="inferred from homology"/>
<name>A0A840Y8C9_9SPHN</name>
<gene>
    <name evidence="3" type="ORF">FHT02_000320</name>
</gene>
<protein>
    <submittedName>
        <fullName evidence="3">Short-subunit dehydrogenase</fullName>
    </submittedName>
</protein>
<dbReference type="EMBL" id="JACIJF010000001">
    <property type="protein sequence ID" value="MBB5709114.1"/>
    <property type="molecule type" value="Genomic_DNA"/>
</dbReference>
<dbReference type="PROSITE" id="PS00061">
    <property type="entry name" value="ADH_SHORT"/>
    <property type="match status" value="1"/>
</dbReference>
<evidence type="ECO:0000313" key="4">
    <source>
        <dbReference type="Proteomes" id="UP000527143"/>
    </source>
</evidence>
<sequence length="265" mass="28114">MANKLAVITGASTGIGKEIAKIAAGEGYDLIIVADEPQIDAAAGELSSFGVDVQAIEADLSTFEGNDQLLAACGGRPIDVLVANAGRGLGQGFLEQDPAEWRRVIDTNVTGTTYLLQKVLQQMVPRNEGNVLITGSIAGLIPGAWQAVYNGTKAYLDSLSYAIREEIKDTDVNVTVLMPGPTETQFFRRADMERNTPVGQSEKADAAKVAQDGWGAMTSHKPHVVSGFMNKVQAAMSHITPDTLNAKMHTGMAKPDDVEESRGGL</sequence>
<evidence type="ECO:0000256" key="1">
    <source>
        <dbReference type="ARBA" id="ARBA00006484"/>
    </source>
</evidence>
<comment type="caution">
    <text evidence="3">The sequence shown here is derived from an EMBL/GenBank/DDBJ whole genome shotgun (WGS) entry which is preliminary data.</text>
</comment>
<dbReference type="InterPro" id="IPR002347">
    <property type="entry name" value="SDR_fam"/>
</dbReference>